<dbReference type="Proteomes" id="UP000596661">
    <property type="component" value="Chromosome 5"/>
</dbReference>
<dbReference type="SUPFAM" id="SSF54928">
    <property type="entry name" value="RNA-binding domain, RBD"/>
    <property type="match status" value="1"/>
</dbReference>
<dbReference type="GO" id="GO:0003676">
    <property type="term" value="F:nucleic acid binding"/>
    <property type="evidence" value="ECO:0007669"/>
    <property type="project" value="InterPro"/>
</dbReference>
<proteinExistence type="predicted"/>
<dbReference type="EnsemblPlants" id="evm.model.05.424">
    <property type="protein sequence ID" value="cds.evm.model.05.424"/>
    <property type="gene ID" value="evm.TU.05.424"/>
</dbReference>
<dbReference type="PANTHER" id="PTHR45865">
    <property type="entry name" value="E3 UBIQUITIN-PROTEIN LIGASE SHPRH FAMILY MEMBER"/>
    <property type="match status" value="1"/>
</dbReference>
<evidence type="ECO:0000313" key="1">
    <source>
        <dbReference type="EnsemblPlants" id="cds.evm.model.05.424"/>
    </source>
</evidence>
<keyword evidence="2" id="KW-1185">Reference proteome</keyword>
<protein>
    <recommendedName>
        <fullName evidence="3">RRM domain-containing protein</fullName>
    </recommendedName>
</protein>
<evidence type="ECO:0000313" key="2">
    <source>
        <dbReference type="Proteomes" id="UP000596661"/>
    </source>
</evidence>
<reference evidence="1" key="2">
    <citation type="submission" date="2021-03" db="UniProtKB">
        <authorList>
            <consortium name="EnsemblPlants"/>
        </authorList>
    </citation>
    <scope>IDENTIFICATION</scope>
</reference>
<dbReference type="Gene3D" id="3.30.70.330">
    <property type="match status" value="1"/>
</dbReference>
<reference evidence="1" key="1">
    <citation type="submission" date="2018-11" db="EMBL/GenBank/DDBJ databases">
        <authorList>
            <person name="Grassa J C."/>
        </authorList>
    </citation>
    <scope>NUCLEOTIDE SEQUENCE [LARGE SCALE GENOMIC DNA]</scope>
</reference>
<accession>A0A803PQD2</accession>
<dbReference type="EMBL" id="UZAU01000422">
    <property type="status" value="NOT_ANNOTATED_CDS"/>
    <property type="molecule type" value="Genomic_DNA"/>
</dbReference>
<dbReference type="InterPro" id="IPR052583">
    <property type="entry name" value="ATP-helicase/E3_Ub-Ligase"/>
</dbReference>
<organism evidence="1 2">
    <name type="scientific">Cannabis sativa</name>
    <name type="common">Hemp</name>
    <name type="synonym">Marijuana</name>
    <dbReference type="NCBI Taxonomy" id="3483"/>
    <lineage>
        <taxon>Eukaryota</taxon>
        <taxon>Viridiplantae</taxon>
        <taxon>Streptophyta</taxon>
        <taxon>Embryophyta</taxon>
        <taxon>Tracheophyta</taxon>
        <taxon>Spermatophyta</taxon>
        <taxon>Magnoliopsida</taxon>
        <taxon>eudicotyledons</taxon>
        <taxon>Gunneridae</taxon>
        <taxon>Pentapetalae</taxon>
        <taxon>rosids</taxon>
        <taxon>fabids</taxon>
        <taxon>Rosales</taxon>
        <taxon>Cannabaceae</taxon>
        <taxon>Cannabis</taxon>
    </lineage>
</organism>
<evidence type="ECO:0008006" key="3">
    <source>
        <dbReference type="Google" id="ProtNLM"/>
    </source>
</evidence>
<name>A0A803PQD2_CANSA</name>
<dbReference type="PANTHER" id="PTHR45865:SF1">
    <property type="entry name" value="E3 UBIQUITIN-PROTEIN LIGASE SHPRH"/>
    <property type="match status" value="1"/>
</dbReference>
<dbReference type="InterPro" id="IPR035979">
    <property type="entry name" value="RBD_domain_sf"/>
</dbReference>
<dbReference type="AlphaFoldDB" id="A0A803PQD2"/>
<dbReference type="InterPro" id="IPR012677">
    <property type="entry name" value="Nucleotide-bd_a/b_plait_sf"/>
</dbReference>
<sequence>MVAKQDYRIFVGGLSWNVIEHQLEDAFDHFGKALEAQGMRKEFAHARALAISQAQVLHAHDEIKMTTTRLHLEVDENDKSFYALTKEELPSASVQYSSDKFMALHLLPL</sequence>
<dbReference type="Gramene" id="evm.model.05.424">
    <property type="protein sequence ID" value="cds.evm.model.05.424"/>
    <property type="gene ID" value="evm.TU.05.424"/>
</dbReference>